<comment type="caution">
    <text evidence="2">The sequence shown here is derived from an EMBL/GenBank/DDBJ whole genome shotgun (WGS) entry which is preliminary data.</text>
</comment>
<evidence type="ECO:0000313" key="2">
    <source>
        <dbReference type="EMBL" id="GAV90197.1"/>
    </source>
</evidence>
<accession>A0A1Q3DCI8</accession>
<dbReference type="OrthoDB" id="1305913at2759"/>
<name>A0A1Q3DCI8_CEPFO</name>
<feature type="domain" description="Retrotransposon Copia-like N-terminal" evidence="1">
    <location>
        <begin position="10"/>
        <end position="57"/>
    </location>
</feature>
<dbReference type="Proteomes" id="UP000187406">
    <property type="component" value="Unassembled WGS sequence"/>
</dbReference>
<dbReference type="PANTHER" id="PTHR37610:SF78">
    <property type="entry name" value="GAG-POLYPEPTIDE OF LTR COPIA-TYPE-RELATED"/>
    <property type="match status" value="1"/>
</dbReference>
<evidence type="ECO:0000313" key="3">
    <source>
        <dbReference type="Proteomes" id="UP000187406"/>
    </source>
</evidence>
<protein>
    <submittedName>
        <fullName evidence="2">UBN2_3 domain-containing protein</fullName>
    </submittedName>
</protein>
<keyword evidence="3" id="KW-1185">Reference proteome</keyword>
<feature type="non-terminal residue" evidence="2">
    <location>
        <position position="171"/>
    </location>
</feature>
<dbReference type="AlphaFoldDB" id="A0A1Q3DCI8"/>
<dbReference type="PANTHER" id="PTHR37610">
    <property type="entry name" value="CCHC-TYPE DOMAIN-CONTAINING PROTEIN"/>
    <property type="match status" value="1"/>
</dbReference>
<dbReference type="EMBL" id="BDDD01006035">
    <property type="protein sequence ID" value="GAV90197.1"/>
    <property type="molecule type" value="Genomic_DNA"/>
</dbReference>
<feature type="non-terminal residue" evidence="2">
    <location>
        <position position="1"/>
    </location>
</feature>
<dbReference type="InParanoid" id="A0A1Q3DCI8"/>
<organism evidence="2 3">
    <name type="scientific">Cephalotus follicularis</name>
    <name type="common">Albany pitcher plant</name>
    <dbReference type="NCBI Taxonomy" id="3775"/>
    <lineage>
        <taxon>Eukaryota</taxon>
        <taxon>Viridiplantae</taxon>
        <taxon>Streptophyta</taxon>
        <taxon>Embryophyta</taxon>
        <taxon>Tracheophyta</taxon>
        <taxon>Spermatophyta</taxon>
        <taxon>Magnoliopsida</taxon>
        <taxon>eudicotyledons</taxon>
        <taxon>Gunneridae</taxon>
        <taxon>Pentapetalae</taxon>
        <taxon>rosids</taxon>
        <taxon>fabids</taxon>
        <taxon>Oxalidales</taxon>
        <taxon>Cephalotaceae</taxon>
        <taxon>Cephalotus</taxon>
    </lineage>
</organism>
<dbReference type="InterPro" id="IPR029472">
    <property type="entry name" value="Copia-like_N"/>
</dbReference>
<reference evidence="3" key="1">
    <citation type="submission" date="2016-04" db="EMBL/GenBank/DDBJ databases">
        <title>Cephalotus genome sequencing.</title>
        <authorList>
            <person name="Fukushima K."/>
            <person name="Hasebe M."/>
            <person name="Fang X."/>
        </authorList>
    </citation>
    <scope>NUCLEOTIDE SEQUENCE [LARGE SCALE GENOMIC DNA]</scope>
    <source>
        <strain evidence="3">cv. St1</strain>
    </source>
</reference>
<gene>
    <name evidence="2" type="ORF">CFOL_v3_33606</name>
</gene>
<evidence type="ECO:0000259" key="1">
    <source>
        <dbReference type="Pfam" id="PF14244"/>
    </source>
</evidence>
<sequence length="171" mass="19524">IDFNDTLYLHPSDTPGVNLVNEQLIGNENYGVWSRAMLIALRAKNKIGFIDYYCKKPVVGSPFLDQWERYNAIVLSWIMNTVSKELFSGIVYATNAQHVWKDLKESCNCETSKAYLEHDQQQKLLQIFMGLHESYNSIRSQILMMSPLPSVGQTYSIISQEESHRGIMVGA</sequence>
<proteinExistence type="predicted"/>
<dbReference type="Pfam" id="PF14244">
    <property type="entry name" value="Retrotran_gag_3"/>
    <property type="match status" value="1"/>
</dbReference>